<dbReference type="EMBL" id="CP073041">
    <property type="protein sequence ID" value="UXE63244.1"/>
    <property type="molecule type" value="Genomic_DNA"/>
</dbReference>
<evidence type="ECO:0000256" key="2">
    <source>
        <dbReference type="ARBA" id="ARBA00022649"/>
    </source>
</evidence>
<dbReference type="InterPro" id="IPR012933">
    <property type="entry name" value="HicA_mRNA_interferase"/>
</dbReference>
<keyword evidence="3" id="KW-0540">Nuclease</keyword>
<name>A0A977L0G7_9CYAN</name>
<dbReference type="InterPro" id="IPR038570">
    <property type="entry name" value="HicA_sf"/>
</dbReference>
<dbReference type="AlphaFoldDB" id="A0A977L0G7"/>
<evidence type="ECO:0000256" key="7">
    <source>
        <dbReference type="ARBA" id="ARBA00023016"/>
    </source>
</evidence>
<gene>
    <name evidence="8" type="ORF">KA717_11650</name>
</gene>
<evidence type="ECO:0000256" key="6">
    <source>
        <dbReference type="ARBA" id="ARBA00022884"/>
    </source>
</evidence>
<dbReference type="GO" id="GO:0003729">
    <property type="term" value="F:mRNA binding"/>
    <property type="evidence" value="ECO:0007669"/>
    <property type="project" value="InterPro"/>
</dbReference>
<evidence type="ECO:0000256" key="5">
    <source>
        <dbReference type="ARBA" id="ARBA00022801"/>
    </source>
</evidence>
<sequence length="78" mass="9404">MTKRNKLWQKAKESPQNLSFDEFETLLRQSNWTLERQKGSHRLWISPKGQILPIQPRKDGKAKPYQIQQFFIYQEEKG</sequence>
<dbReference type="Proteomes" id="UP001065613">
    <property type="component" value="Chromosome"/>
</dbReference>
<evidence type="ECO:0000256" key="1">
    <source>
        <dbReference type="ARBA" id="ARBA00006620"/>
    </source>
</evidence>
<accession>A0A977L0G7</accession>
<protein>
    <submittedName>
        <fullName evidence="8">Type II toxin-antitoxin system HicA family toxin</fullName>
    </submittedName>
</protein>
<reference evidence="8" key="1">
    <citation type="submission" date="2021-04" db="EMBL/GenBank/DDBJ databases">
        <title>Genome sequence of Woronichinia naegeliana from Washington state freshwater lake bloom.</title>
        <authorList>
            <person name="Dreher T.W."/>
        </authorList>
    </citation>
    <scope>NUCLEOTIDE SEQUENCE</scope>
    <source>
        <strain evidence="8">WA131</strain>
    </source>
</reference>
<dbReference type="GO" id="GO:0004519">
    <property type="term" value="F:endonuclease activity"/>
    <property type="evidence" value="ECO:0007669"/>
    <property type="project" value="UniProtKB-KW"/>
</dbReference>
<evidence type="ECO:0000313" key="8">
    <source>
        <dbReference type="EMBL" id="UXE63244.1"/>
    </source>
</evidence>
<keyword evidence="4" id="KW-0255">Endonuclease</keyword>
<keyword evidence="6" id="KW-0694">RNA-binding</keyword>
<organism evidence="8">
    <name type="scientific">Woronichinia naegeliana WA131</name>
    <dbReference type="NCBI Taxonomy" id="2824559"/>
    <lineage>
        <taxon>Bacteria</taxon>
        <taxon>Bacillati</taxon>
        <taxon>Cyanobacteriota</taxon>
        <taxon>Cyanophyceae</taxon>
        <taxon>Synechococcales</taxon>
        <taxon>Coelosphaeriaceae</taxon>
        <taxon>Woronichinia</taxon>
    </lineage>
</organism>
<dbReference type="KEGG" id="wna:KA717_11650"/>
<keyword evidence="2" id="KW-1277">Toxin-antitoxin system</keyword>
<dbReference type="Pfam" id="PF07927">
    <property type="entry name" value="HicA_toxin"/>
    <property type="match status" value="1"/>
</dbReference>
<comment type="similarity">
    <text evidence="1">Belongs to the HicA mRNA interferase family.</text>
</comment>
<dbReference type="Gene3D" id="3.30.920.30">
    <property type="entry name" value="Hypothetical protein"/>
    <property type="match status" value="1"/>
</dbReference>
<dbReference type="GO" id="GO:0016787">
    <property type="term" value="F:hydrolase activity"/>
    <property type="evidence" value="ECO:0007669"/>
    <property type="project" value="UniProtKB-KW"/>
</dbReference>
<dbReference type="SUPFAM" id="SSF54786">
    <property type="entry name" value="YcfA/nrd intein domain"/>
    <property type="match status" value="1"/>
</dbReference>
<keyword evidence="7" id="KW-0346">Stress response</keyword>
<proteinExistence type="inferred from homology"/>
<keyword evidence="5" id="KW-0378">Hydrolase</keyword>
<evidence type="ECO:0000256" key="4">
    <source>
        <dbReference type="ARBA" id="ARBA00022759"/>
    </source>
</evidence>
<evidence type="ECO:0000256" key="3">
    <source>
        <dbReference type="ARBA" id="ARBA00022722"/>
    </source>
</evidence>